<evidence type="ECO:0008006" key="3">
    <source>
        <dbReference type="Google" id="ProtNLM"/>
    </source>
</evidence>
<dbReference type="GO" id="GO:0016233">
    <property type="term" value="P:telomere capping"/>
    <property type="evidence" value="ECO:0007669"/>
    <property type="project" value="InterPro"/>
</dbReference>
<accession>A0A1Y6L6H0</accession>
<name>A0A1Y6L6H0_ZYMTR</name>
<sequence>MASTDPQNRKPEPSRLLLLSQVHLHAPGSKIRFLGCVHSYQISTGTLVIQAEYAAASTAVPTVLASIDNVLEDVDHEMLQTGAWVNVIGYIRAAHGKEDVPRVEVLMIWSAGAVKVDDYHSAARSYQAAMSID</sequence>
<dbReference type="Pfam" id="PF12658">
    <property type="entry name" value="Ten1"/>
    <property type="match status" value="1"/>
</dbReference>
<evidence type="ECO:0000313" key="1">
    <source>
        <dbReference type="EMBL" id="SMY18820.1"/>
    </source>
</evidence>
<dbReference type="GO" id="GO:1990879">
    <property type="term" value="C:CST complex"/>
    <property type="evidence" value="ECO:0007669"/>
    <property type="project" value="InterPro"/>
</dbReference>
<dbReference type="EMBL" id="LT882676">
    <property type="protein sequence ID" value="SMY18820.1"/>
    <property type="molecule type" value="Genomic_DNA"/>
</dbReference>
<dbReference type="InterPro" id="IPR024222">
    <property type="entry name" value="Ten1_fungal"/>
</dbReference>
<dbReference type="GO" id="GO:0043047">
    <property type="term" value="F:single-stranded telomeric DNA binding"/>
    <property type="evidence" value="ECO:0007669"/>
    <property type="project" value="InterPro"/>
</dbReference>
<dbReference type="InterPro" id="IPR012340">
    <property type="entry name" value="NA-bd_OB-fold"/>
</dbReference>
<gene>
    <name evidence="1" type="ORF">ZT1A5_G255</name>
</gene>
<dbReference type="Gene3D" id="2.40.50.140">
    <property type="entry name" value="Nucleic acid-binding proteins"/>
    <property type="match status" value="1"/>
</dbReference>
<dbReference type="AlphaFoldDB" id="A0A1Y6L6H0"/>
<dbReference type="Proteomes" id="UP000215453">
    <property type="component" value="Chromosome 1"/>
</dbReference>
<proteinExistence type="predicted"/>
<evidence type="ECO:0000313" key="2">
    <source>
        <dbReference type="Proteomes" id="UP000215453"/>
    </source>
</evidence>
<reference evidence="1 2" key="1">
    <citation type="submission" date="2016-10" db="EMBL/GenBank/DDBJ databases">
        <authorList>
            <person name="Varghese N."/>
        </authorList>
    </citation>
    <scope>NUCLEOTIDE SEQUENCE [LARGE SCALE GENOMIC DNA]</scope>
</reference>
<protein>
    <recommendedName>
        <fullName evidence="3">CST complex subunit Ten1</fullName>
    </recommendedName>
</protein>
<organism evidence="1 2">
    <name type="scientific">Zymoseptoria tritici ST99CH_1A5</name>
    <dbReference type="NCBI Taxonomy" id="1276529"/>
    <lineage>
        <taxon>Eukaryota</taxon>
        <taxon>Fungi</taxon>
        <taxon>Dikarya</taxon>
        <taxon>Ascomycota</taxon>
        <taxon>Pezizomycotina</taxon>
        <taxon>Dothideomycetes</taxon>
        <taxon>Dothideomycetidae</taxon>
        <taxon>Mycosphaerellales</taxon>
        <taxon>Mycosphaerellaceae</taxon>
        <taxon>Zymoseptoria</taxon>
    </lineage>
</organism>